<feature type="non-terminal residue" evidence="1">
    <location>
        <position position="1"/>
    </location>
</feature>
<feature type="non-terminal residue" evidence="1">
    <location>
        <position position="41"/>
    </location>
</feature>
<organism evidence="1 2">
    <name type="scientific">Racocetra persica</name>
    <dbReference type="NCBI Taxonomy" id="160502"/>
    <lineage>
        <taxon>Eukaryota</taxon>
        <taxon>Fungi</taxon>
        <taxon>Fungi incertae sedis</taxon>
        <taxon>Mucoromycota</taxon>
        <taxon>Glomeromycotina</taxon>
        <taxon>Glomeromycetes</taxon>
        <taxon>Diversisporales</taxon>
        <taxon>Gigasporaceae</taxon>
        <taxon>Racocetra</taxon>
    </lineage>
</organism>
<comment type="caution">
    <text evidence="1">The sequence shown here is derived from an EMBL/GenBank/DDBJ whole genome shotgun (WGS) entry which is preliminary data.</text>
</comment>
<sequence>PAYEEMKNKLKTTPKNNPFIFFEEVQKSHVGERHNLQEFSK</sequence>
<protein>
    <submittedName>
        <fullName evidence="1">1541_t:CDS:1</fullName>
    </submittedName>
</protein>
<dbReference type="EMBL" id="CAJVQC010178773">
    <property type="protein sequence ID" value="CAG8851889.1"/>
    <property type="molecule type" value="Genomic_DNA"/>
</dbReference>
<keyword evidence="2" id="KW-1185">Reference proteome</keyword>
<reference evidence="1" key="1">
    <citation type="submission" date="2021-06" db="EMBL/GenBank/DDBJ databases">
        <authorList>
            <person name="Kallberg Y."/>
            <person name="Tangrot J."/>
            <person name="Rosling A."/>
        </authorList>
    </citation>
    <scope>NUCLEOTIDE SEQUENCE</scope>
    <source>
        <strain evidence="1">MA461A</strain>
    </source>
</reference>
<gene>
    <name evidence="1" type="ORF">RPERSI_LOCUS36785</name>
</gene>
<evidence type="ECO:0000313" key="1">
    <source>
        <dbReference type="EMBL" id="CAG8851889.1"/>
    </source>
</evidence>
<proteinExistence type="predicted"/>
<name>A0ACA9SZW2_9GLOM</name>
<accession>A0ACA9SZW2</accession>
<dbReference type="Proteomes" id="UP000789920">
    <property type="component" value="Unassembled WGS sequence"/>
</dbReference>
<evidence type="ECO:0000313" key="2">
    <source>
        <dbReference type="Proteomes" id="UP000789920"/>
    </source>
</evidence>